<keyword evidence="3 5" id="KW-0012">Acyltransferase</keyword>
<dbReference type="STRING" id="1079859.SAMN04515674_11297"/>
<dbReference type="CDD" id="cd07989">
    <property type="entry name" value="LPLAT_AGPAT-like"/>
    <property type="match status" value="1"/>
</dbReference>
<evidence type="ECO:0000313" key="5">
    <source>
        <dbReference type="EMBL" id="SFQ21703.1"/>
    </source>
</evidence>
<keyword evidence="2 5" id="KW-0808">Transferase</keyword>
<name>A0A1I5WPJ5_9BACT</name>
<proteinExistence type="predicted"/>
<dbReference type="SMART" id="SM00563">
    <property type="entry name" value="PlsC"/>
    <property type="match status" value="1"/>
</dbReference>
<comment type="pathway">
    <text evidence="1">Lipid metabolism.</text>
</comment>
<dbReference type="Proteomes" id="UP000199306">
    <property type="component" value="Unassembled WGS sequence"/>
</dbReference>
<dbReference type="EMBL" id="FOXH01000012">
    <property type="protein sequence ID" value="SFQ21703.1"/>
    <property type="molecule type" value="Genomic_DNA"/>
</dbReference>
<dbReference type="GO" id="GO:0003841">
    <property type="term" value="F:1-acylglycerol-3-phosphate O-acyltransferase activity"/>
    <property type="evidence" value="ECO:0007669"/>
    <property type="project" value="TreeGrafter"/>
</dbReference>
<gene>
    <name evidence="5" type="ORF">SAMN04515674_11297</name>
</gene>
<evidence type="ECO:0000313" key="6">
    <source>
        <dbReference type="Proteomes" id="UP000199306"/>
    </source>
</evidence>
<evidence type="ECO:0000256" key="2">
    <source>
        <dbReference type="ARBA" id="ARBA00022679"/>
    </source>
</evidence>
<keyword evidence="6" id="KW-1185">Reference proteome</keyword>
<accession>A0A1I5WPJ5</accession>
<reference evidence="5 6" key="1">
    <citation type="submission" date="2016-10" db="EMBL/GenBank/DDBJ databases">
        <authorList>
            <person name="de Groot N.N."/>
        </authorList>
    </citation>
    <scope>NUCLEOTIDE SEQUENCE [LARGE SCALE GENOMIC DNA]</scope>
    <source>
        <strain evidence="6">E92,LMG 26720,CCM 7988</strain>
    </source>
</reference>
<dbReference type="PANTHER" id="PTHR10434:SF11">
    <property type="entry name" value="1-ACYL-SN-GLYCEROL-3-PHOSPHATE ACYLTRANSFERASE"/>
    <property type="match status" value="1"/>
</dbReference>
<protein>
    <submittedName>
        <fullName evidence="5">1-acyl-sn-glycerol-3-phosphate acyltransferase</fullName>
    </submittedName>
</protein>
<feature type="domain" description="Phospholipid/glycerol acyltransferase" evidence="4">
    <location>
        <begin position="57"/>
        <end position="197"/>
    </location>
</feature>
<evidence type="ECO:0000256" key="3">
    <source>
        <dbReference type="ARBA" id="ARBA00023315"/>
    </source>
</evidence>
<dbReference type="GO" id="GO:0006654">
    <property type="term" value="P:phosphatidic acid biosynthetic process"/>
    <property type="evidence" value="ECO:0007669"/>
    <property type="project" value="TreeGrafter"/>
</dbReference>
<dbReference type="Pfam" id="PF01553">
    <property type="entry name" value="Acyltransferase"/>
    <property type="match status" value="1"/>
</dbReference>
<sequence length="258" mass="29879">MLDVFGFFERDPFGNPMFVKRVIMMILGWVTYARLRIYNRTRIRGTEHLETLPRNGVLFLSNHQTYFMDVICLYHIFFSVKWGFRNSINFPIYLLAPRSRVFYVAASETMKEGGLIPKVLAQAGAILINRSWRAKGQNVKREVDTAANDKVGKGLSYGWVVSFPQGTTTPYAPLRKGTAHLIKAHNPVVVPVVINGFRRAFDKKGLLFKKRNTTLSVTFKEPIRFKPEDSVEDIIERLRNEIEQKIPVEKLIWRKEEE</sequence>
<dbReference type="SUPFAM" id="SSF69593">
    <property type="entry name" value="Glycerol-3-phosphate (1)-acyltransferase"/>
    <property type="match status" value="1"/>
</dbReference>
<dbReference type="AlphaFoldDB" id="A0A1I5WPJ5"/>
<organism evidence="5 6">
    <name type="scientific">Pseudarcicella hirudinis</name>
    <dbReference type="NCBI Taxonomy" id="1079859"/>
    <lineage>
        <taxon>Bacteria</taxon>
        <taxon>Pseudomonadati</taxon>
        <taxon>Bacteroidota</taxon>
        <taxon>Cytophagia</taxon>
        <taxon>Cytophagales</taxon>
        <taxon>Flectobacillaceae</taxon>
        <taxon>Pseudarcicella</taxon>
    </lineage>
</organism>
<dbReference type="InterPro" id="IPR002123">
    <property type="entry name" value="Plipid/glycerol_acylTrfase"/>
</dbReference>
<evidence type="ECO:0000256" key="1">
    <source>
        <dbReference type="ARBA" id="ARBA00005189"/>
    </source>
</evidence>
<dbReference type="PANTHER" id="PTHR10434">
    <property type="entry name" value="1-ACYL-SN-GLYCEROL-3-PHOSPHATE ACYLTRANSFERASE"/>
    <property type="match status" value="1"/>
</dbReference>
<evidence type="ECO:0000259" key="4">
    <source>
        <dbReference type="SMART" id="SM00563"/>
    </source>
</evidence>